<feature type="transmembrane region" description="Helical" evidence="1">
    <location>
        <begin position="132"/>
        <end position="154"/>
    </location>
</feature>
<dbReference type="Pfam" id="PF06532">
    <property type="entry name" value="NrsF"/>
    <property type="match status" value="1"/>
</dbReference>
<keyword evidence="1" id="KW-1133">Transmembrane helix</keyword>
<feature type="transmembrane region" description="Helical" evidence="1">
    <location>
        <begin position="166"/>
        <end position="182"/>
    </location>
</feature>
<feature type="transmembrane region" description="Helical" evidence="1">
    <location>
        <begin position="97"/>
        <end position="120"/>
    </location>
</feature>
<accession>A0ABZ2LB52</accession>
<evidence type="ECO:0000313" key="3">
    <source>
        <dbReference type="Proteomes" id="UP001374803"/>
    </source>
</evidence>
<feature type="transmembrane region" description="Helical" evidence="1">
    <location>
        <begin position="194"/>
        <end position="213"/>
    </location>
</feature>
<protein>
    <submittedName>
        <fullName evidence="2">DUF1109 domain-containing protein</fullName>
    </submittedName>
</protein>
<reference evidence="2" key="1">
    <citation type="submission" date="2021-12" db="EMBL/GenBank/DDBJ databases">
        <title>Discovery of the Pendulisporaceae a myxobacterial family with distinct sporulation behavior and unique specialized metabolism.</title>
        <authorList>
            <person name="Garcia R."/>
            <person name="Popoff A."/>
            <person name="Bader C.D."/>
            <person name="Loehr J."/>
            <person name="Walesch S."/>
            <person name="Walt C."/>
            <person name="Boldt J."/>
            <person name="Bunk B."/>
            <person name="Haeckl F.J.F.P.J."/>
            <person name="Gunesch A.P."/>
            <person name="Birkelbach J."/>
            <person name="Nuebel U."/>
            <person name="Pietschmann T."/>
            <person name="Bach T."/>
            <person name="Mueller R."/>
        </authorList>
    </citation>
    <scope>NUCLEOTIDE SEQUENCE</scope>
    <source>
        <strain evidence="2">MSr11367</strain>
    </source>
</reference>
<dbReference type="Proteomes" id="UP001374803">
    <property type="component" value="Chromosome"/>
</dbReference>
<dbReference type="EMBL" id="CP089983">
    <property type="protein sequence ID" value="WXB08152.1"/>
    <property type="molecule type" value="Genomic_DNA"/>
</dbReference>
<keyword evidence="3" id="KW-1185">Reference proteome</keyword>
<feature type="transmembrane region" description="Helical" evidence="1">
    <location>
        <begin position="37"/>
        <end position="57"/>
    </location>
</feature>
<keyword evidence="1" id="KW-0812">Transmembrane</keyword>
<evidence type="ECO:0000256" key="1">
    <source>
        <dbReference type="SAM" id="Phobius"/>
    </source>
</evidence>
<keyword evidence="1" id="KW-0472">Membrane</keyword>
<evidence type="ECO:0000313" key="2">
    <source>
        <dbReference type="EMBL" id="WXB08152.1"/>
    </source>
</evidence>
<dbReference type="InterPro" id="IPR009495">
    <property type="entry name" value="NrsF"/>
</dbReference>
<dbReference type="RefSeq" id="WP_394837827.1">
    <property type="nucleotide sequence ID" value="NZ_CP089929.1"/>
</dbReference>
<organism evidence="2 3">
    <name type="scientific">Pendulispora rubella</name>
    <dbReference type="NCBI Taxonomy" id="2741070"/>
    <lineage>
        <taxon>Bacteria</taxon>
        <taxon>Pseudomonadati</taxon>
        <taxon>Myxococcota</taxon>
        <taxon>Myxococcia</taxon>
        <taxon>Myxococcales</taxon>
        <taxon>Sorangiineae</taxon>
        <taxon>Pendulisporaceae</taxon>
        <taxon>Pendulispora</taxon>
    </lineage>
</organism>
<feature type="transmembrane region" description="Helical" evidence="1">
    <location>
        <begin position="63"/>
        <end position="85"/>
    </location>
</feature>
<proteinExistence type="predicted"/>
<sequence>MMPSPKPSADLRARILEATRQEPSPDRARVTQTTRSLVALAIVSALTVFFAVGGFQLGKRPLGFVAITGMGWGLVAAFATHLAFARRKSMLGPTRQTLIFSALVMGPVLFAWAVLWTMPWPEATIFDSSWPNYLRCFTLTSVFGILPLIALTIARRGSDPVHPRSTGAALGAAMGAWAGTLIDLHCTCASVPHIAFSHVLPTVVLAILGAVLGPRILGL</sequence>
<gene>
    <name evidence="2" type="ORF">LVJ94_13025</name>
</gene>
<name>A0ABZ2LB52_9BACT</name>